<dbReference type="AlphaFoldDB" id="A0A6C0AGN8"/>
<proteinExistence type="predicted"/>
<sequence>MNELLNNIKNVNKIPLYPLRRITRNIKTGEYYAEKASILQLRKCVVRQLNLLMSYKI</sequence>
<organism evidence="1">
    <name type="scientific">viral metagenome</name>
    <dbReference type="NCBI Taxonomy" id="1070528"/>
    <lineage>
        <taxon>unclassified sequences</taxon>
        <taxon>metagenomes</taxon>
        <taxon>organismal metagenomes</taxon>
    </lineage>
</organism>
<reference evidence="1" key="1">
    <citation type="journal article" date="2020" name="Nature">
        <title>Giant virus diversity and host interactions through global metagenomics.</title>
        <authorList>
            <person name="Schulz F."/>
            <person name="Roux S."/>
            <person name="Paez-Espino D."/>
            <person name="Jungbluth S."/>
            <person name="Walsh D.A."/>
            <person name="Denef V.J."/>
            <person name="McMahon K.D."/>
            <person name="Konstantinidis K.T."/>
            <person name="Eloe-Fadrosh E.A."/>
            <person name="Kyrpides N.C."/>
            <person name="Woyke T."/>
        </authorList>
    </citation>
    <scope>NUCLEOTIDE SEQUENCE</scope>
    <source>
        <strain evidence="1">GVMAG-S-1024976-23</strain>
    </source>
</reference>
<protein>
    <submittedName>
        <fullName evidence="1">Uncharacterized protein</fullName>
    </submittedName>
</protein>
<name>A0A6C0AGN8_9ZZZZ</name>
<dbReference type="EMBL" id="MN740601">
    <property type="protein sequence ID" value="QHS78610.1"/>
    <property type="molecule type" value="Genomic_DNA"/>
</dbReference>
<evidence type="ECO:0000313" key="1">
    <source>
        <dbReference type="EMBL" id="QHS78610.1"/>
    </source>
</evidence>
<accession>A0A6C0AGN8</accession>